<comment type="subcellular location">
    <subcellularLocation>
        <location evidence="1">Cell membrane</location>
        <topology evidence="1">Multi-pass membrane protein</topology>
    </subcellularLocation>
</comment>
<keyword evidence="3 6" id="KW-0812">Transmembrane</keyword>
<feature type="transmembrane region" description="Helical" evidence="6">
    <location>
        <begin position="69"/>
        <end position="86"/>
    </location>
</feature>
<proteinExistence type="predicted"/>
<evidence type="ECO:0000256" key="5">
    <source>
        <dbReference type="ARBA" id="ARBA00023136"/>
    </source>
</evidence>
<feature type="transmembrane region" description="Helical" evidence="6">
    <location>
        <begin position="41"/>
        <end position="62"/>
    </location>
</feature>
<evidence type="ECO:0000313" key="8">
    <source>
        <dbReference type="Proteomes" id="UP001595696"/>
    </source>
</evidence>
<protein>
    <submittedName>
        <fullName evidence="7">Cobalt ECF transporter T component CbiQ</fullName>
    </submittedName>
</protein>
<feature type="transmembrane region" description="Helical" evidence="6">
    <location>
        <begin position="141"/>
        <end position="160"/>
    </location>
</feature>
<keyword evidence="8" id="KW-1185">Reference proteome</keyword>
<keyword evidence="4 6" id="KW-1133">Transmembrane helix</keyword>
<sequence length="251" mass="26343">MRADRLYLPGVSALHLAPAEVKIAGAVLLVVAVVATPRETVWPYAVFAAGLLALWAAARIPLRWIAPRLLIELPFLVLALLLPFAAGEPRTALLGLSLSTAGLWAAWGIVAKGTLGVGISLTLAATTAVRELPGGLTRLRVPGLIVTIVVLMLRYVDVIADEAARMRLARISRGDDPRSLAQVTATARGVGALFLRSYERGERVHLAMLSRGFTGSVPALGARPAARRDWLAAGAAVLAAAGVCACAWVAR</sequence>
<dbReference type="InterPro" id="IPR051611">
    <property type="entry name" value="ECF_transporter_component"/>
</dbReference>
<organism evidence="7 8">
    <name type="scientific">Nocardia jiangsuensis</name>
    <dbReference type="NCBI Taxonomy" id="1691563"/>
    <lineage>
        <taxon>Bacteria</taxon>
        <taxon>Bacillati</taxon>
        <taxon>Actinomycetota</taxon>
        <taxon>Actinomycetes</taxon>
        <taxon>Mycobacteriales</taxon>
        <taxon>Nocardiaceae</taxon>
        <taxon>Nocardia</taxon>
    </lineage>
</organism>
<name>A0ABV8DZ08_9NOCA</name>
<dbReference type="InterPro" id="IPR003339">
    <property type="entry name" value="ABC/ECF_trnsptr_transmembrane"/>
</dbReference>
<reference evidence="8" key="1">
    <citation type="journal article" date="2019" name="Int. J. Syst. Evol. Microbiol.">
        <title>The Global Catalogue of Microorganisms (GCM) 10K type strain sequencing project: providing services to taxonomists for standard genome sequencing and annotation.</title>
        <authorList>
            <consortium name="The Broad Institute Genomics Platform"/>
            <consortium name="The Broad Institute Genome Sequencing Center for Infectious Disease"/>
            <person name="Wu L."/>
            <person name="Ma J."/>
        </authorList>
    </citation>
    <scope>NUCLEOTIDE SEQUENCE [LARGE SCALE GENOMIC DNA]</scope>
    <source>
        <strain evidence="8">CGMCC 4.7330</strain>
    </source>
</reference>
<dbReference type="PANTHER" id="PTHR34857:SF2">
    <property type="entry name" value="SLL0384 PROTEIN"/>
    <property type="match status" value="1"/>
</dbReference>
<dbReference type="Pfam" id="PF02361">
    <property type="entry name" value="CbiQ"/>
    <property type="match status" value="1"/>
</dbReference>
<feature type="transmembrane region" description="Helical" evidence="6">
    <location>
        <begin position="230"/>
        <end position="250"/>
    </location>
</feature>
<accession>A0ABV8DZ08</accession>
<dbReference type="Proteomes" id="UP001595696">
    <property type="component" value="Unassembled WGS sequence"/>
</dbReference>
<gene>
    <name evidence="7" type="primary">cbiQ</name>
    <name evidence="7" type="ORF">ACFO0B_24110</name>
</gene>
<dbReference type="PANTHER" id="PTHR34857">
    <property type="entry name" value="SLL0384 PROTEIN"/>
    <property type="match status" value="1"/>
</dbReference>
<evidence type="ECO:0000256" key="4">
    <source>
        <dbReference type="ARBA" id="ARBA00022989"/>
    </source>
</evidence>
<keyword evidence="2" id="KW-1003">Cell membrane</keyword>
<evidence type="ECO:0000256" key="1">
    <source>
        <dbReference type="ARBA" id="ARBA00004651"/>
    </source>
</evidence>
<evidence type="ECO:0000256" key="6">
    <source>
        <dbReference type="SAM" id="Phobius"/>
    </source>
</evidence>
<dbReference type="CDD" id="cd16914">
    <property type="entry name" value="EcfT"/>
    <property type="match status" value="1"/>
</dbReference>
<feature type="transmembrane region" description="Helical" evidence="6">
    <location>
        <begin position="106"/>
        <end position="129"/>
    </location>
</feature>
<evidence type="ECO:0000256" key="2">
    <source>
        <dbReference type="ARBA" id="ARBA00022475"/>
    </source>
</evidence>
<dbReference type="RefSeq" id="WP_378614841.1">
    <property type="nucleotide sequence ID" value="NZ_JBHSAX010000019.1"/>
</dbReference>
<evidence type="ECO:0000313" key="7">
    <source>
        <dbReference type="EMBL" id="MFC3965084.1"/>
    </source>
</evidence>
<evidence type="ECO:0000256" key="3">
    <source>
        <dbReference type="ARBA" id="ARBA00022692"/>
    </source>
</evidence>
<dbReference type="InterPro" id="IPR012809">
    <property type="entry name" value="ECF_CbiQ"/>
</dbReference>
<comment type="caution">
    <text evidence="7">The sequence shown here is derived from an EMBL/GenBank/DDBJ whole genome shotgun (WGS) entry which is preliminary data.</text>
</comment>
<feature type="transmembrane region" description="Helical" evidence="6">
    <location>
        <begin position="12"/>
        <end position="35"/>
    </location>
</feature>
<dbReference type="NCBIfam" id="TIGR02454">
    <property type="entry name" value="ECF_T_CbiQ"/>
    <property type="match status" value="1"/>
</dbReference>
<dbReference type="EMBL" id="JBHSAX010000019">
    <property type="protein sequence ID" value="MFC3965084.1"/>
    <property type="molecule type" value="Genomic_DNA"/>
</dbReference>
<keyword evidence="5 6" id="KW-0472">Membrane</keyword>